<comment type="similarity">
    <text evidence="2 11">Belongs to the ERD2 family.</text>
</comment>
<gene>
    <name evidence="14" type="ORF">APUTEX25_004653</name>
    <name evidence="13" type="ORF">F751_7007</name>
    <name evidence="12" type="ORF">g.36113</name>
</gene>
<protein>
    <recommendedName>
        <fullName evidence="11">ER lumen protein-retaining receptor</fullName>
    </recommendedName>
</protein>
<name>A0A087SR86_AUXPR</name>
<dbReference type="EMBL" id="QOKY01000144">
    <property type="protein sequence ID" value="RMZ56430.1"/>
    <property type="molecule type" value="Genomic_DNA"/>
</dbReference>
<keyword evidence="5 11" id="KW-0256">Endoplasmic reticulum</keyword>
<dbReference type="AlphaFoldDB" id="A0A087SR86"/>
<dbReference type="Proteomes" id="UP000028924">
    <property type="component" value="Unassembled WGS sequence"/>
</dbReference>
<evidence type="ECO:0000256" key="4">
    <source>
        <dbReference type="ARBA" id="ARBA00022692"/>
    </source>
</evidence>
<dbReference type="GO" id="GO:0006621">
    <property type="term" value="P:protein retention in ER lumen"/>
    <property type="evidence" value="ECO:0007669"/>
    <property type="project" value="InterPro"/>
</dbReference>
<keyword evidence="7 11" id="KW-0653">Protein transport</keyword>
<evidence type="ECO:0000313" key="13">
    <source>
        <dbReference type="EMBL" id="KFM28240.1"/>
    </source>
</evidence>
<feature type="transmembrane region" description="Helical" evidence="11">
    <location>
        <begin position="182"/>
        <end position="202"/>
    </location>
</feature>
<dbReference type="EMBL" id="KL662165">
    <property type="protein sequence ID" value="KFM28240.1"/>
    <property type="molecule type" value="Genomic_DNA"/>
</dbReference>
<keyword evidence="15" id="KW-1185">Reference proteome</keyword>
<comment type="caution">
    <text evidence="11">Lacks conserved residue(s) required for the propagation of feature annotation.</text>
</comment>
<dbReference type="GO" id="GO:0016192">
    <property type="term" value="P:vesicle-mediated transport"/>
    <property type="evidence" value="ECO:0007669"/>
    <property type="project" value="UniProtKB-KW"/>
</dbReference>
<evidence type="ECO:0000256" key="10">
    <source>
        <dbReference type="ARBA" id="ARBA00023170"/>
    </source>
</evidence>
<keyword evidence="10 11" id="KW-0675">Receptor</keyword>
<dbReference type="GO" id="GO:0046923">
    <property type="term" value="F:ER retention sequence binding"/>
    <property type="evidence" value="ECO:0007669"/>
    <property type="project" value="InterPro"/>
</dbReference>
<dbReference type="GeneID" id="23618398"/>
<feature type="transmembrane region" description="Helical" evidence="11">
    <location>
        <begin position="51"/>
        <end position="77"/>
    </location>
</feature>
<evidence type="ECO:0000256" key="1">
    <source>
        <dbReference type="ARBA" id="ARBA00004477"/>
    </source>
</evidence>
<evidence type="ECO:0000256" key="2">
    <source>
        <dbReference type="ARBA" id="ARBA00010120"/>
    </source>
</evidence>
<feature type="transmembrane region" description="Helical" evidence="11">
    <location>
        <begin position="97"/>
        <end position="115"/>
    </location>
</feature>
<dbReference type="GO" id="GO:0015031">
    <property type="term" value="P:protein transport"/>
    <property type="evidence" value="ECO:0007669"/>
    <property type="project" value="UniProtKB-KW"/>
</dbReference>
<reference evidence="16" key="3">
    <citation type="journal article" date="2018" name="Algal Res.">
        <title>Characterization of plant carbon substrate utilization by Auxenochlorella protothecoides.</title>
        <authorList>
            <person name="Vogler B.W."/>
            <person name="Starkenburg S.R."/>
            <person name="Sudasinghe N."/>
            <person name="Schambach J.Y."/>
            <person name="Rollin J.A."/>
            <person name="Pattathil S."/>
            <person name="Barry A.N."/>
        </authorList>
    </citation>
    <scope>NUCLEOTIDE SEQUENCE [LARGE SCALE GENOMIC DNA]</scope>
    <source>
        <strain evidence="16">UTEX 25</strain>
    </source>
</reference>
<evidence type="ECO:0000313" key="16">
    <source>
        <dbReference type="Proteomes" id="UP000279271"/>
    </source>
</evidence>
<organism evidence="13 15">
    <name type="scientific">Auxenochlorella protothecoides</name>
    <name type="common">Green microalga</name>
    <name type="synonym">Chlorella protothecoides</name>
    <dbReference type="NCBI Taxonomy" id="3075"/>
    <lineage>
        <taxon>Eukaryota</taxon>
        <taxon>Viridiplantae</taxon>
        <taxon>Chlorophyta</taxon>
        <taxon>core chlorophytes</taxon>
        <taxon>Trebouxiophyceae</taxon>
        <taxon>Chlorellales</taxon>
        <taxon>Chlorellaceae</taxon>
        <taxon>Auxenochlorella</taxon>
    </lineage>
</organism>
<evidence type="ECO:0000256" key="9">
    <source>
        <dbReference type="ARBA" id="ARBA00023136"/>
    </source>
</evidence>
<evidence type="ECO:0000256" key="6">
    <source>
        <dbReference type="ARBA" id="ARBA00022892"/>
    </source>
</evidence>
<comment type="subcellular location">
    <subcellularLocation>
        <location evidence="1 11">Endoplasmic reticulum membrane</location>
        <topology evidence="1 11">Multi-pass membrane protein</topology>
    </subcellularLocation>
</comment>
<keyword evidence="4 11" id="KW-0812">Transmembrane</keyword>
<reference evidence="14" key="5">
    <citation type="submission" date="2018-11" db="EMBL/GenBank/DDBJ databases">
        <title>Characterization of plant carbon substrate utilization by Auxenochlorella protothecoides.</title>
        <authorList>
            <person name="Vogler B.W."/>
            <person name="Starkenburg S.R."/>
            <person name="Sudasinghe N."/>
            <person name="Schambach J.Y."/>
            <person name="Rollin J.A."/>
            <person name="Pattathil S."/>
            <person name="Barry A.N."/>
        </authorList>
    </citation>
    <scope>NUCLEOTIDE SEQUENCE [LARGE SCALE GENOMIC DNA]</scope>
    <source>
        <strain evidence="14">UTEX 25</strain>
    </source>
</reference>
<evidence type="ECO:0000313" key="14">
    <source>
        <dbReference type="EMBL" id="RMZ56430.1"/>
    </source>
</evidence>
<dbReference type="PANTHER" id="PTHR10585">
    <property type="entry name" value="ER LUMEN PROTEIN RETAINING RECEPTOR"/>
    <property type="match status" value="1"/>
</dbReference>
<dbReference type="PRINTS" id="PR00660">
    <property type="entry name" value="ERLUMENR"/>
</dbReference>
<dbReference type="EMBL" id="GDKF01007528">
    <property type="protein sequence ID" value="JAT71094.1"/>
    <property type="molecule type" value="Transcribed_RNA"/>
</dbReference>
<keyword evidence="8 11" id="KW-1133">Transmembrane helix</keyword>
<feature type="transmembrane region" description="Helical" evidence="11">
    <location>
        <begin position="121"/>
        <end position="140"/>
    </location>
</feature>
<dbReference type="PROSITE" id="PS00952">
    <property type="entry name" value="ER_LUMEN_RECEPTOR_2"/>
    <property type="match status" value="1"/>
</dbReference>
<evidence type="ECO:0000256" key="7">
    <source>
        <dbReference type="ARBA" id="ARBA00022927"/>
    </source>
</evidence>
<dbReference type="InterPro" id="IPR000133">
    <property type="entry name" value="ER_ret_rcpt"/>
</dbReference>
<proteinExistence type="inferred from homology"/>
<evidence type="ECO:0000256" key="11">
    <source>
        <dbReference type="RuleBase" id="RU000634"/>
    </source>
</evidence>
<evidence type="ECO:0000313" key="15">
    <source>
        <dbReference type="Proteomes" id="UP000028924"/>
    </source>
</evidence>
<evidence type="ECO:0000256" key="3">
    <source>
        <dbReference type="ARBA" id="ARBA00022448"/>
    </source>
</evidence>
<dbReference type="eggNOG" id="KOG3106">
    <property type="taxonomic scope" value="Eukaryota"/>
</dbReference>
<reference evidence="12" key="2">
    <citation type="submission" date="2015-08" db="EMBL/GenBank/DDBJ databases">
        <authorList>
            <person name="Babu N.S."/>
            <person name="Beckwith C.J."/>
            <person name="Beseler K.G."/>
            <person name="Brison A."/>
            <person name="Carone J.V."/>
            <person name="Caskin T.P."/>
            <person name="Diamond M."/>
            <person name="Durham M.E."/>
            <person name="Foxe J.M."/>
            <person name="Go M."/>
            <person name="Henderson B.A."/>
            <person name="Jones I.B."/>
            <person name="McGettigan J.A."/>
            <person name="Micheletti S.J."/>
            <person name="Nasrallah M.E."/>
            <person name="Ortiz D."/>
            <person name="Piller C.R."/>
            <person name="Privatt S.R."/>
            <person name="Schneider S.L."/>
            <person name="Sharp S."/>
            <person name="Smith T.C."/>
            <person name="Stanton J.D."/>
            <person name="Ullery H.E."/>
            <person name="Wilson R.J."/>
            <person name="Serrano M.G."/>
            <person name="Buck G."/>
            <person name="Lee V."/>
            <person name="Wang Y."/>
            <person name="Carvalho R."/>
            <person name="Voegtly L."/>
            <person name="Shi R."/>
            <person name="Duckworth R."/>
            <person name="Johnson A."/>
            <person name="Loviza R."/>
            <person name="Walstead R."/>
            <person name="Shah Z."/>
            <person name="Kiflezghi M."/>
            <person name="Wade K."/>
            <person name="Ball S.L."/>
            <person name="Bradley K.W."/>
            <person name="Asai D.J."/>
            <person name="Bowman C.A."/>
            <person name="Russell D.A."/>
            <person name="Pope W.H."/>
            <person name="Jacobs-Sera D."/>
            <person name="Hendrix R.W."/>
            <person name="Hatfull G.F."/>
        </authorList>
    </citation>
    <scope>NUCLEOTIDE SEQUENCE</scope>
</reference>
<dbReference type="OrthoDB" id="7694678at2759"/>
<reference evidence="13 15" key="1">
    <citation type="journal article" date="2014" name="BMC Genomics">
        <title>Oil accumulation mechanisms of the oleaginous microalga Chlorella protothecoides revealed through its genome, transcriptomes, and proteomes.</title>
        <authorList>
            <person name="Gao C."/>
            <person name="Wang Y."/>
            <person name="Shen Y."/>
            <person name="Yan D."/>
            <person name="He X."/>
            <person name="Dai J."/>
            <person name="Wu Q."/>
        </authorList>
    </citation>
    <scope>NUCLEOTIDE SEQUENCE [LARGE SCALE GENOMIC DNA]</scope>
    <source>
        <strain evidence="13 15">0710</strain>
    </source>
</reference>
<dbReference type="KEGG" id="apro:F751_7007"/>
<dbReference type="RefSeq" id="XP_011401253.1">
    <property type="nucleotide sequence ID" value="XM_011402951.1"/>
</dbReference>
<evidence type="ECO:0000313" key="12">
    <source>
        <dbReference type="EMBL" id="JAT71094.1"/>
    </source>
</evidence>
<evidence type="ECO:0000256" key="5">
    <source>
        <dbReference type="ARBA" id="ARBA00022824"/>
    </source>
</evidence>
<keyword evidence="6" id="KW-0931">ER-Golgi transport</keyword>
<dbReference type="GO" id="GO:0005789">
    <property type="term" value="C:endoplasmic reticulum membrane"/>
    <property type="evidence" value="ECO:0007669"/>
    <property type="project" value="UniProtKB-SubCell"/>
</dbReference>
<dbReference type="Proteomes" id="UP000279271">
    <property type="component" value="Unassembled WGS sequence"/>
</dbReference>
<keyword evidence="9 11" id="KW-0472">Membrane</keyword>
<dbReference type="Pfam" id="PF00810">
    <property type="entry name" value="ER_lumen_recept"/>
    <property type="match status" value="1"/>
</dbReference>
<keyword evidence="3 11" id="KW-0813">Transport</keyword>
<dbReference type="STRING" id="3075.A0A087SR86"/>
<feature type="transmembrane region" description="Helical" evidence="11">
    <location>
        <begin position="152"/>
        <end position="170"/>
    </location>
</feature>
<sequence length="215" mass="25665">MNIFRLAGDMTHLMSIVVLLLKIRATKSCRGISLRTQEMYLLVFLCRYLDLFYSFVSLYNTVMKLIFLASSAAIVYYMRYDRVVKQTYDRRQDTFRYLFLIVPCLILALLINHAFTLTEILWTFSIYLEAVAILPQLVLMQRTQNIDNLTGNYVLLLGTYRGLYILNWIFRFFTEPHYRQWLVWISGLLQTALYGDFFYYYFKCWKSNKKLTLPA</sequence>
<reference evidence="14" key="4">
    <citation type="submission" date="2018-10" db="EMBL/GenBank/DDBJ databases">
        <authorList>
            <person name="Hovde B."/>
            <person name="Zhang X."/>
        </authorList>
    </citation>
    <scope>NUCLEOTIDE SEQUENCE [LARGE SCALE GENOMIC DNA]</scope>
    <source>
        <strain evidence="14">UTEX 25</strain>
    </source>
</reference>
<accession>A0A087SR86</accession>
<evidence type="ECO:0000256" key="8">
    <source>
        <dbReference type="ARBA" id="ARBA00022989"/>
    </source>
</evidence>